<reference evidence="6" key="1">
    <citation type="submission" date="2010-05" db="EMBL/GenBank/DDBJ databases">
        <title>Complete sequence of Methylotenera sp. 301.</title>
        <authorList>
            <person name="Lucas S."/>
            <person name="Copeland A."/>
            <person name="Lapidus A."/>
            <person name="Cheng J.-F."/>
            <person name="Bruce D."/>
            <person name="Goodwin L."/>
            <person name="Pitluck S."/>
            <person name="Clum A."/>
            <person name="Land M."/>
            <person name="Hauser L."/>
            <person name="Kyrpides N."/>
            <person name="Ivanova N."/>
            <person name="Chistoservova L."/>
            <person name="Kalyuzhnaya M."/>
            <person name="Woyke T."/>
        </authorList>
    </citation>
    <scope>NUCLEOTIDE SEQUENCE [LARGE SCALE GENOMIC DNA]</scope>
    <source>
        <strain evidence="6">301</strain>
    </source>
</reference>
<dbReference type="GO" id="GO:0032259">
    <property type="term" value="P:methylation"/>
    <property type="evidence" value="ECO:0007669"/>
    <property type="project" value="UniProtKB-KW"/>
</dbReference>
<feature type="transmembrane region" description="Helical" evidence="4">
    <location>
        <begin position="61"/>
        <end position="85"/>
    </location>
</feature>
<dbReference type="EMBL" id="CP002056">
    <property type="protein sequence ID" value="ADI30071.1"/>
    <property type="molecule type" value="Genomic_DNA"/>
</dbReference>
<dbReference type="Proteomes" id="UP000000383">
    <property type="component" value="Chromosome"/>
</dbReference>
<keyword evidence="4" id="KW-1133">Transmembrane helix</keyword>
<keyword evidence="4" id="KW-0812">Transmembrane</keyword>
<keyword evidence="3" id="KW-0949">S-adenosyl-L-methionine</keyword>
<protein>
    <recommendedName>
        <fullName evidence="7">Methyltransferase type 12</fullName>
    </recommendedName>
</protein>
<evidence type="ECO:0000256" key="4">
    <source>
        <dbReference type="SAM" id="Phobius"/>
    </source>
</evidence>
<feature type="transmembrane region" description="Helical" evidence="4">
    <location>
        <begin position="91"/>
        <end position="112"/>
    </location>
</feature>
<proteinExistence type="predicted"/>
<evidence type="ECO:0008006" key="7">
    <source>
        <dbReference type="Google" id="ProtNLM"/>
    </source>
</evidence>
<dbReference type="PANTHER" id="PTHR13610">
    <property type="entry name" value="METHYLTRANSFERASE DOMAIN-CONTAINING PROTEIN"/>
    <property type="match status" value="1"/>
</dbReference>
<dbReference type="STRING" id="666681.M301_1691"/>
<dbReference type="AlphaFoldDB" id="D7DJ36"/>
<dbReference type="eggNOG" id="COG2890">
    <property type="taxonomic scope" value="Bacteria"/>
</dbReference>
<dbReference type="PANTHER" id="PTHR13610:SF11">
    <property type="entry name" value="METHYLTRANSFERASE DOMAIN-CONTAINING PROTEIN"/>
    <property type="match status" value="1"/>
</dbReference>
<name>D7DJ36_METV0</name>
<evidence type="ECO:0000313" key="5">
    <source>
        <dbReference type="EMBL" id="ADI30071.1"/>
    </source>
</evidence>
<keyword evidence="1" id="KW-0489">Methyltransferase</keyword>
<dbReference type="InterPro" id="IPR029063">
    <property type="entry name" value="SAM-dependent_MTases_sf"/>
</dbReference>
<reference evidence="5 6" key="2">
    <citation type="journal article" date="2011" name="J. Bacteriol.">
        <title>Genomes of three methylotrophs from a single niche uncover genetic and metabolic divergence of Methylophilaceae.</title>
        <authorList>
            <person name="Lapidus A."/>
            <person name="Clum A."/>
            <person name="Labutti K."/>
            <person name="Kaluzhnaya M.G."/>
            <person name="Lim S."/>
            <person name="Beck D.A."/>
            <person name="Glavina Del Rio T."/>
            <person name="Nolan M."/>
            <person name="Mavromatis K."/>
            <person name="Huntemann M."/>
            <person name="Lucas S."/>
            <person name="Lidstrom M.E."/>
            <person name="Ivanova N."/>
            <person name="Chistoserdova L."/>
        </authorList>
    </citation>
    <scope>NUCLEOTIDE SEQUENCE [LARGE SCALE GENOMIC DNA]</scope>
    <source>
        <strain evidence="5 6">301</strain>
    </source>
</reference>
<dbReference type="InterPro" id="IPR026170">
    <property type="entry name" value="FAM173A/B"/>
</dbReference>
<evidence type="ECO:0000256" key="2">
    <source>
        <dbReference type="ARBA" id="ARBA00022679"/>
    </source>
</evidence>
<evidence type="ECO:0000256" key="1">
    <source>
        <dbReference type="ARBA" id="ARBA00022603"/>
    </source>
</evidence>
<dbReference type="GO" id="GO:0016279">
    <property type="term" value="F:protein-lysine N-methyltransferase activity"/>
    <property type="evidence" value="ECO:0007669"/>
    <property type="project" value="InterPro"/>
</dbReference>
<dbReference type="Gene3D" id="3.40.50.150">
    <property type="entry name" value="Vaccinia Virus protein VP39"/>
    <property type="match status" value="1"/>
</dbReference>
<dbReference type="HOGENOM" id="CLU_089659_0_0_4"/>
<keyword evidence="2" id="KW-0808">Transferase</keyword>
<gene>
    <name evidence="5" type="ordered locus">M301_1691</name>
</gene>
<evidence type="ECO:0000313" key="6">
    <source>
        <dbReference type="Proteomes" id="UP000000383"/>
    </source>
</evidence>
<evidence type="ECO:0000256" key="3">
    <source>
        <dbReference type="ARBA" id="ARBA00022691"/>
    </source>
</evidence>
<dbReference type="SUPFAM" id="SSF53335">
    <property type="entry name" value="S-adenosyl-L-methionine-dependent methyltransferases"/>
    <property type="match status" value="1"/>
</dbReference>
<sequence>MQKVFNKYGLKYDVKSSLAQSRLEYKAQPQKRVDKQSFYKESLLKSAVNKLRMTVRPNMRLVPATLAVLIQCAALLIVAAVIWIVNFAVTVYFGANLNISIFTLVLMQALFAATLSYLAGMATWWRWIHLCFPLTAWIMFQWHIPNAVYLVGFVISLSLFWTTFRTQVPFFPSRPVVWQQVANIIPQDNPVRLIDIGSGLGDMSMYMAKTRPDSQIEGIEIAPLPWVISFIRAKFRRSSAKFILGNYQALDFANYDVIFAYLSPAAMRMLWDKASKEMRPGSLLISLEFEIPGVPENIRILGNKNTPEIYVWKIA</sequence>
<dbReference type="KEGG" id="meh:M301_1691"/>
<feature type="transmembrane region" description="Helical" evidence="4">
    <location>
        <begin position="146"/>
        <end position="164"/>
    </location>
</feature>
<keyword evidence="4" id="KW-0472">Membrane</keyword>
<organism evidence="5 6">
    <name type="scientific">Methylotenera versatilis (strain 301)</name>
    <dbReference type="NCBI Taxonomy" id="666681"/>
    <lineage>
        <taxon>Bacteria</taxon>
        <taxon>Pseudomonadati</taxon>
        <taxon>Pseudomonadota</taxon>
        <taxon>Betaproteobacteria</taxon>
        <taxon>Nitrosomonadales</taxon>
        <taxon>Methylophilaceae</taxon>
        <taxon>Methylotenera</taxon>
    </lineage>
</organism>
<accession>D7DJ36</accession>
<keyword evidence="6" id="KW-1185">Reference proteome</keyword>
<dbReference type="CDD" id="cd02440">
    <property type="entry name" value="AdoMet_MTases"/>
    <property type="match status" value="1"/>
</dbReference>